<dbReference type="Proteomes" id="UP000054217">
    <property type="component" value="Unassembled WGS sequence"/>
</dbReference>
<gene>
    <name evidence="1" type="ORF">M404DRAFT_559976</name>
</gene>
<reference evidence="2" key="2">
    <citation type="submission" date="2015-01" db="EMBL/GenBank/DDBJ databases">
        <title>Evolutionary Origins and Diversification of the Mycorrhizal Mutualists.</title>
        <authorList>
            <consortium name="DOE Joint Genome Institute"/>
            <consortium name="Mycorrhizal Genomics Consortium"/>
            <person name="Kohler A."/>
            <person name="Kuo A."/>
            <person name="Nagy L.G."/>
            <person name="Floudas D."/>
            <person name="Copeland A."/>
            <person name="Barry K.W."/>
            <person name="Cichocki N."/>
            <person name="Veneault-Fourrey C."/>
            <person name="LaButti K."/>
            <person name="Lindquist E.A."/>
            <person name="Lipzen A."/>
            <person name="Lundell T."/>
            <person name="Morin E."/>
            <person name="Murat C."/>
            <person name="Riley R."/>
            <person name="Ohm R."/>
            <person name="Sun H."/>
            <person name="Tunlid A."/>
            <person name="Henrissat B."/>
            <person name="Grigoriev I.V."/>
            <person name="Hibbett D.S."/>
            <person name="Martin F."/>
        </authorList>
    </citation>
    <scope>NUCLEOTIDE SEQUENCE [LARGE SCALE GENOMIC DNA]</scope>
    <source>
        <strain evidence="2">Marx 270</strain>
    </source>
</reference>
<protein>
    <submittedName>
        <fullName evidence="1">Uncharacterized protein</fullName>
    </submittedName>
</protein>
<dbReference type="AlphaFoldDB" id="A0A0C3KU54"/>
<name>A0A0C3KU54_PISTI</name>
<reference evidence="1 2" key="1">
    <citation type="submission" date="2014-04" db="EMBL/GenBank/DDBJ databases">
        <authorList>
            <consortium name="DOE Joint Genome Institute"/>
            <person name="Kuo A."/>
            <person name="Kohler A."/>
            <person name="Costa M.D."/>
            <person name="Nagy L.G."/>
            <person name="Floudas D."/>
            <person name="Copeland A."/>
            <person name="Barry K.W."/>
            <person name="Cichocki N."/>
            <person name="Veneault-Fourrey C."/>
            <person name="LaButti K."/>
            <person name="Lindquist E.A."/>
            <person name="Lipzen A."/>
            <person name="Lundell T."/>
            <person name="Morin E."/>
            <person name="Murat C."/>
            <person name="Sun H."/>
            <person name="Tunlid A."/>
            <person name="Henrissat B."/>
            <person name="Grigoriev I.V."/>
            <person name="Hibbett D.S."/>
            <person name="Martin F."/>
            <person name="Nordberg H.P."/>
            <person name="Cantor M.N."/>
            <person name="Hua S.X."/>
        </authorList>
    </citation>
    <scope>NUCLEOTIDE SEQUENCE [LARGE SCALE GENOMIC DNA]</scope>
    <source>
        <strain evidence="1 2">Marx 270</strain>
    </source>
</reference>
<accession>A0A0C3KU54</accession>
<proteinExistence type="predicted"/>
<evidence type="ECO:0000313" key="2">
    <source>
        <dbReference type="Proteomes" id="UP000054217"/>
    </source>
</evidence>
<organism evidence="1 2">
    <name type="scientific">Pisolithus tinctorius Marx 270</name>
    <dbReference type="NCBI Taxonomy" id="870435"/>
    <lineage>
        <taxon>Eukaryota</taxon>
        <taxon>Fungi</taxon>
        <taxon>Dikarya</taxon>
        <taxon>Basidiomycota</taxon>
        <taxon>Agaricomycotina</taxon>
        <taxon>Agaricomycetes</taxon>
        <taxon>Agaricomycetidae</taxon>
        <taxon>Boletales</taxon>
        <taxon>Sclerodermatineae</taxon>
        <taxon>Pisolithaceae</taxon>
        <taxon>Pisolithus</taxon>
    </lineage>
</organism>
<dbReference type="InParanoid" id="A0A0C3KU54"/>
<sequence length="84" mass="9580">MASRAGKHFTLSPIAPSIILICPRVPYSHPLHALFYLHLPMHVYFLPHTHSSIPQKSNHPTHLPTHIYEPRIITFNDLQISGLI</sequence>
<evidence type="ECO:0000313" key="1">
    <source>
        <dbReference type="EMBL" id="KIO13112.1"/>
    </source>
</evidence>
<dbReference type="EMBL" id="KN831946">
    <property type="protein sequence ID" value="KIO13112.1"/>
    <property type="molecule type" value="Genomic_DNA"/>
</dbReference>
<keyword evidence="2" id="KW-1185">Reference proteome</keyword>
<dbReference type="HOGENOM" id="CLU_2528350_0_0_1"/>